<evidence type="ECO:0000313" key="2">
    <source>
        <dbReference type="EMBL" id="CUI15800.1"/>
    </source>
</evidence>
<dbReference type="EMBL" id="LN879502">
    <property type="protein sequence ID" value="CUI15800.1"/>
    <property type="molecule type" value="Genomic_DNA"/>
</dbReference>
<dbReference type="PATRIC" id="fig|389348.3.peg.187"/>
<reference evidence="3" key="1">
    <citation type="submission" date="2015-09" db="EMBL/GenBank/DDBJ databases">
        <authorList>
            <person name="Bertelli C."/>
        </authorList>
    </citation>
    <scope>NUCLEOTIDE SEQUENCE [LARGE SCALE GENOMIC DNA]</scope>
    <source>
        <strain evidence="3">KNic</strain>
    </source>
</reference>
<evidence type="ECO:0000313" key="3">
    <source>
        <dbReference type="Proteomes" id="UP000069902"/>
    </source>
</evidence>
<organism evidence="2 3">
    <name type="scientific">Candidatus Protochlamydia naegleriophila</name>
    <dbReference type="NCBI Taxonomy" id="389348"/>
    <lineage>
        <taxon>Bacteria</taxon>
        <taxon>Pseudomonadati</taxon>
        <taxon>Chlamydiota</taxon>
        <taxon>Chlamydiia</taxon>
        <taxon>Parachlamydiales</taxon>
        <taxon>Parachlamydiaceae</taxon>
        <taxon>Candidatus Protochlamydia</taxon>
    </lineage>
</organism>
<sequence length="266" mass="31116">MIGPNNSVGRVDDYMNGPLQETSNEGEESKCSVVYVEPEPVFGLDESSQQFIDDFFKKESYFSKATQEFTRNIFDKGGFTVARLITDQLLVQDFINELRASIQHSIALCSKINFSKSYEKEKLTYPSTHVMEELVESVLSIRKKFSKFRKTQEFLKRFDEAFKPFLLHLEKQIKEQASESRALQIEKLMFETDSNLDPGEKEFQLAVAQHHLEDLKNKPGQYWSELNSILNLSRFDWIERQATRRELKFFQFITTVYDRLNPIMDG</sequence>
<proteinExistence type="predicted"/>
<evidence type="ECO:0000256" key="1">
    <source>
        <dbReference type="SAM" id="MobiDB-lite"/>
    </source>
</evidence>
<name>A0A0U5J7S0_9BACT</name>
<accession>A0A0U5J7S0</accession>
<gene>
    <name evidence="2" type="ORF">PNK_0162</name>
</gene>
<dbReference type="KEGG" id="pnl:PNK_0162"/>
<dbReference type="Proteomes" id="UP000069902">
    <property type="component" value="Chromosome cPNK"/>
</dbReference>
<protein>
    <submittedName>
        <fullName evidence="2">Uncharacterized protein</fullName>
    </submittedName>
</protein>
<keyword evidence="3" id="KW-1185">Reference proteome</keyword>
<dbReference type="InParanoid" id="A0A0U5J7S0"/>
<dbReference type="RefSeq" id="WP_059059696.1">
    <property type="nucleotide sequence ID" value="NZ_LN879502.1"/>
</dbReference>
<feature type="region of interest" description="Disordered" evidence="1">
    <location>
        <begin position="1"/>
        <end position="30"/>
    </location>
</feature>
<dbReference type="AlphaFoldDB" id="A0A0U5J7S0"/>